<keyword evidence="2" id="KW-1185">Reference proteome</keyword>
<organism evidence="1 2">
    <name type="scientific">Kalanchoe fedtschenkoi</name>
    <name type="common">Lavender scallops</name>
    <name type="synonym">South American air plant</name>
    <dbReference type="NCBI Taxonomy" id="63787"/>
    <lineage>
        <taxon>Eukaryota</taxon>
        <taxon>Viridiplantae</taxon>
        <taxon>Streptophyta</taxon>
        <taxon>Embryophyta</taxon>
        <taxon>Tracheophyta</taxon>
        <taxon>Spermatophyta</taxon>
        <taxon>Magnoliopsida</taxon>
        <taxon>eudicotyledons</taxon>
        <taxon>Gunneridae</taxon>
        <taxon>Pentapetalae</taxon>
        <taxon>Saxifragales</taxon>
        <taxon>Crassulaceae</taxon>
        <taxon>Kalanchoe</taxon>
    </lineage>
</organism>
<protein>
    <submittedName>
        <fullName evidence="1">Uncharacterized protein</fullName>
    </submittedName>
</protein>
<dbReference type="EnsemblPlants" id="Kaladp1222s0014.1.v1.1">
    <property type="protein sequence ID" value="Kaladp1222s0014.1.v1.1.CDS.1"/>
    <property type="gene ID" value="Kaladp1222s0014.v1.1"/>
</dbReference>
<dbReference type="AlphaFoldDB" id="A0A7N1A848"/>
<reference evidence="1" key="1">
    <citation type="submission" date="2021-01" db="UniProtKB">
        <authorList>
            <consortium name="EnsemblPlants"/>
        </authorList>
    </citation>
    <scope>IDENTIFICATION</scope>
</reference>
<sequence length="60" mass="6747">MISLIAKSYNNKLQQSTDEDEHGSAKIPETQDLLICQHSSSMLITCQGFTSLTQNLYKEI</sequence>
<evidence type="ECO:0000313" key="1">
    <source>
        <dbReference type="EnsemblPlants" id="Kaladp1222s0014.1.v1.1.CDS.1"/>
    </source>
</evidence>
<name>A0A7N1A848_KALFE</name>
<evidence type="ECO:0000313" key="2">
    <source>
        <dbReference type="Proteomes" id="UP000594263"/>
    </source>
</evidence>
<proteinExistence type="predicted"/>
<dbReference type="Proteomes" id="UP000594263">
    <property type="component" value="Unplaced"/>
</dbReference>
<dbReference type="Gramene" id="Kaladp1222s0014.1.v1.1">
    <property type="protein sequence ID" value="Kaladp1222s0014.1.v1.1.CDS.1"/>
    <property type="gene ID" value="Kaladp1222s0014.v1.1"/>
</dbReference>
<accession>A0A7N1A848</accession>